<keyword evidence="1" id="KW-0285">Flavoprotein</keyword>
<dbReference type="Gene3D" id="3.40.50.80">
    <property type="entry name" value="Nucleotide-binding domain of ferredoxin-NADP reductase (FNR) module"/>
    <property type="match status" value="1"/>
</dbReference>
<dbReference type="InterPro" id="IPR017938">
    <property type="entry name" value="Riboflavin_synthase-like_b-brl"/>
</dbReference>
<dbReference type="GO" id="GO:0016491">
    <property type="term" value="F:oxidoreductase activity"/>
    <property type="evidence" value="ECO:0007669"/>
    <property type="project" value="InterPro"/>
</dbReference>
<dbReference type="KEGG" id="buz:AYM40_04795"/>
<evidence type="ECO:0000256" key="2">
    <source>
        <dbReference type="ARBA" id="ARBA00022714"/>
    </source>
</evidence>
<keyword evidence="4" id="KW-0408">Iron</keyword>
<dbReference type="SUPFAM" id="SSF52343">
    <property type="entry name" value="Ferredoxin reductase-like, C-terminal NADP-linked domain"/>
    <property type="match status" value="1"/>
</dbReference>
<dbReference type="GO" id="GO:0046872">
    <property type="term" value="F:metal ion binding"/>
    <property type="evidence" value="ECO:0007669"/>
    <property type="project" value="UniProtKB-KW"/>
</dbReference>
<dbReference type="PANTHER" id="PTHR47354">
    <property type="entry name" value="NADH OXIDOREDUCTASE HCR"/>
    <property type="match status" value="1"/>
</dbReference>
<dbReference type="InterPro" id="IPR039261">
    <property type="entry name" value="FNR_nucleotide-bd"/>
</dbReference>
<dbReference type="InterPro" id="IPR050415">
    <property type="entry name" value="MRET"/>
</dbReference>
<dbReference type="PROSITE" id="PS51384">
    <property type="entry name" value="FAD_FR"/>
    <property type="match status" value="1"/>
</dbReference>
<protein>
    <recommendedName>
        <fullName evidence="6">FAD-binding FR-type domain-containing protein</fullName>
    </recommendedName>
</protein>
<dbReference type="AlphaFoldDB" id="A0A167VUD8"/>
<dbReference type="EMBL" id="CP014578">
    <property type="protein sequence ID" value="ANB71767.1"/>
    <property type="molecule type" value="Genomic_DNA"/>
</dbReference>
<evidence type="ECO:0000313" key="8">
    <source>
        <dbReference type="Proteomes" id="UP000076852"/>
    </source>
</evidence>
<accession>A0A167VUD8</accession>
<keyword evidence="8" id="KW-1185">Reference proteome</keyword>
<dbReference type="PANTHER" id="PTHR47354:SF1">
    <property type="entry name" value="CARNITINE MONOOXYGENASE REDUCTASE SUBUNIT"/>
    <property type="match status" value="1"/>
</dbReference>
<evidence type="ECO:0000256" key="1">
    <source>
        <dbReference type="ARBA" id="ARBA00022630"/>
    </source>
</evidence>
<evidence type="ECO:0000313" key="7">
    <source>
        <dbReference type="EMBL" id="ANB71767.1"/>
    </source>
</evidence>
<dbReference type="Proteomes" id="UP000076852">
    <property type="component" value="Chromosome 1"/>
</dbReference>
<evidence type="ECO:0000259" key="6">
    <source>
        <dbReference type="PROSITE" id="PS51384"/>
    </source>
</evidence>
<dbReference type="OrthoDB" id="544091at2"/>
<dbReference type="STRING" id="1804984.AYM40_04795"/>
<proteinExistence type="predicted"/>
<dbReference type="Gene3D" id="2.40.30.10">
    <property type="entry name" value="Translation factors"/>
    <property type="match status" value="1"/>
</dbReference>
<gene>
    <name evidence="7" type="ORF">AYM40_04795</name>
</gene>
<evidence type="ECO:0000256" key="4">
    <source>
        <dbReference type="ARBA" id="ARBA00023004"/>
    </source>
</evidence>
<reference evidence="7 8" key="1">
    <citation type="journal article" date="2016" name="Gene">
        <title>PacBio SMRT assembly of a complex multi-replicon genome reveals chlorocatechol degradative operon in a region of genome plasticity.</title>
        <authorList>
            <person name="Ricker N."/>
            <person name="Shen S.Y."/>
            <person name="Goordial J."/>
            <person name="Jin S."/>
            <person name="Fulthorpe R.R."/>
        </authorList>
    </citation>
    <scope>NUCLEOTIDE SEQUENCE [LARGE SCALE GENOMIC DNA]</scope>
    <source>
        <strain evidence="7 8">OLGA172</strain>
    </source>
</reference>
<evidence type="ECO:0000256" key="3">
    <source>
        <dbReference type="ARBA" id="ARBA00022723"/>
    </source>
</evidence>
<keyword evidence="3" id="KW-0479">Metal-binding</keyword>
<dbReference type="GO" id="GO:0051537">
    <property type="term" value="F:2 iron, 2 sulfur cluster binding"/>
    <property type="evidence" value="ECO:0007669"/>
    <property type="project" value="UniProtKB-KW"/>
</dbReference>
<keyword evidence="5" id="KW-0411">Iron-sulfur</keyword>
<dbReference type="RefSeq" id="WP_063495228.1">
    <property type="nucleotide sequence ID" value="NZ_CP014578.1"/>
</dbReference>
<feature type="domain" description="FAD-binding FR-type" evidence="6">
    <location>
        <begin position="1"/>
        <end position="100"/>
    </location>
</feature>
<dbReference type="InterPro" id="IPR017927">
    <property type="entry name" value="FAD-bd_FR_type"/>
</dbReference>
<evidence type="ECO:0000256" key="5">
    <source>
        <dbReference type="ARBA" id="ARBA00023014"/>
    </source>
</evidence>
<dbReference type="SUPFAM" id="SSF63380">
    <property type="entry name" value="Riboflavin synthase domain-like"/>
    <property type="match status" value="1"/>
</dbReference>
<dbReference type="CDD" id="cd06185">
    <property type="entry name" value="PDR_like"/>
    <property type="match status" value="1"/>
</dbReference>
<organism evidence="7 8">
    <name type="scientific">Paraburkholderia phytofirmans OLGA172</name>
    <dbReference type="NCBI Taxonomy" id="1417228"/>
    <lineage>
        <taxon>Bacteria</taxon>
        <taxon>Pseudomonadati</taxon>
        <taxon>Pseudomonadota</taxon>
        <taxon>Betaproteobacteria</taxon>
        <taxon>Burkholderiales</taxon>
        <taxon>Burkholderiaceae</taxon>
        <taxon>Paraburkholderia</taxon>
    </lineage>
</organism>
<name>A0A167VUD8_9BURK</name>
<dbReference type="PRINTS" id="PR00409">
    <property type="entry name" value="PHDIOXRDTASE"/>
</dbReference>
<sequence>MLTVKVTSKTVVADGICSFELTSAEGVLLPAFSAGSHIEVHLPGGLIRQYSLCNNPDENHRYVIGVLKDPGSRGGSVAMHELMEGAEIVIGEPKNHFALARHATHSILVAGGIGITPLLCMAKRLVNEGASFELHYCARTLDKIAFKERFRLHDLVSNTFLHLDDHGDSQQFNTRATFSRSADPGTHVYRAP</sequence>
<keyword evidence="2" id="KW-0001">2Fe-2S</keyword>